<dbReference type="Proteomes" id="UP000245590">
    <property type="component" value="Unassembled WGS sequence"/>
</dbReference>
<dbReference type="InterPro" id="IPR008979">
    <property type="entry name" value="Galactose-bd-like_sf"/>
</dbReference>
<feature type="domain" description="Glycosyl hydrolases family 2 sugar binding" evidence="7">
    <location>
        <begin position="117"/>
        <end position="185"/>
    </location>
</feature>
<feature type="compositionally biased region" description="Low complexity" evidence="4">
    <location>
        <begin position="30"/>
        <end position="44"/>
    </location>
</feature>
<dbReference type="InterPro" id="IPR051913">
    <property type="entry name" value="GH2_Domain-Containing"/>
</dbReference>
<evidence type="ECO:0000256" key="4">
    <source>
        <dbReference type="SAM" id="MobiDB-lite"/>
    </source>
</evidence>
<keyword evidence="9" id="KW-1185">Reference proteome</keyword>
<proteinExistence type="inferred from homology"/>
<evidence type="ECO:0000313" key="9">
    <source>
        <dbReference type="Proteomes" id="UP000245590"/>
    </source>
</evidence>
<dbReference type="GO" id="GO:0005975">
    <property type="term" value="P:carbohydrate metabolic process"/>
    <property type="evidence" value="ECO:0007669"/>
    <property type="project" value="InterPro"/>
</dbReference>
<dbReference type="SUPFAM" id="SSF49303">
    <property type="entry name" value="beta-Galactosidase/glucuronidase domain"/>
    <property type="match status" value="1"/>
</dbReference>
<dbReference type="PANTHER" id="PTHR42732:SF3">
    <property type="entry name" value="HYDROLASE"/>
    <property type="match status" value="1"/>
</dbReference>
<evidence type="ECO:0000256" key="1">
    <source>
        <dbReference type="ARBA" id="ARBA00007401"/>
    </source>
</evidence>
<dbReference type="Pfam" id="PF00703">
    <property type="entry name" value="Glyco_hydro_2"/>
    <property type="match status" value="1"/>
</dbReference>
<evidence type="ECO:0000259" key="7">
    <source>
        <dbReference type="Pfam" id="PF02837"/>
    </source>
</evidence>
<dbReference type="Pfam" id="PF02837">
    <property type="entry name" value="Glyco_hydro_2_N"/>
    <property type="match status" value="1"/>
</dbReference>
<feature type="domain" description="Glycoside hydrolase family 2 immunoglobulin-like beta-sandwich" evidence="5">
    <location>
        <begin position="229"/>
        <end position="329"/>
    </location>
</feature>
<evidence type="ECO:0000259" key="6">
    <source>
        <dbReference type="Pfam" id="PF02836"/>
    </source>
</evidence>
<dbReference type="Pfam" id="PF02836">
    <property type="entry name" value="Glyco_hydro_2_C"/>
    <property type="match status" value="1"/>
</dbReference>
<dbReference type="Gene3D" id="2.60.120.260">
    <property type="entry name" value="Galactose-binding domain-like"/>
    <property type="match status" value="1"/>
</dbReference>
<sequence length="660" mass="73236">MTSPAPQHPAHDAPELPAHLSELFARADELAAALDAPPAAPAGGAENGEVPRPEHPRPQLQRENWVNLNGRWQFEIDRGDSGRERGLLERDLATEILVPFPPESEASGIGDRDFLEAVWYRRTVRIPANWEGLRAVVHFAAVDHDATVWANGIEVARHRGGFTPFSADLSKVAGPGESVELVVRARDSREALQARGKQSTFYGASHATYHRVTGIWQTVWLEGVPADEIRSLRIVPSLASRSFAIDVPLARSTPGTRLEVVLGEVGGGTVASAEVRADLDLAPHVEIVIPEESVRIWAPGDPQLYTLELRLLADGGAVLDEVRSYAGLRSTSLNGHEYRLNGQKVFQRLVLDQGWWEESFMTAPSDAAMVDDIRLSLEAGFNGARLHQKVFEERMLFWADVHGYLTWGEFGDWGVSGQGPTGDNQKPTASFVAQWIEALHRDINHPSIIGWCPLNETHQVRHDRITQLDDVTQAMYDATKLADPTRPVLDVSGYSHRVRGADVYDSHSYEQDPGRFRTEQAGLADGEPFANRRDIGDGELPFADGSFSLPYAGQPYFVSEYGGIWWNAEEAERAAREAGNNAAESWGYGQRIASEEELYERFEGLTNVLLEDPLMFGYCYTQLTDVFQEKNGVVDFARGRKLDLARLRAVQERAAAYEQE</sequence>
<dbReference type="InterPro" id="IPR006104">
    <property type="entry name" value="Glyco_hydro_2_N"/>
</dbReference>
<dbReference type="Gene3D" id="2.60.40.10">
    <property type="entry name" value="Immunoglobulins"/>
    <property type="match status" value="1"/>
</dbReference>
<protein>
    <submittedName>
        <fullName evidence="8">Beta-galactosidase</fullName>
    </submittedName>
</protein>
<dbReference type="InterPro" id="IPR036156">
    <property type="entry name" value="Beta-gal/glucu_dom_sf"/>
</dbReference>
<dbReference type="SUPFAM" id="SSF49785">
    <property type="entry name" value="Galactose-binding domain-like"/>
    <property type="match status" value="1"/>
</dbReference>
<dbReference type="InterPro" id="IPR006102">
    <property type="entry name" value="Ig-like_GH2"/>
</dbReference>
<evidence type="ECO:0000256" key="3">
    <source>
        <dbReference type="ARBA" id="ARBA00023295"/>
    </source>
</evidence>
<evidence type="ECO:0000313" key="8">
    <source>
        <dbReference type="EMBL" id="PWH07646.1"/>
    </source>
</evidence>
<dbReference type="GO" id="GO:0004553">
    <property type="term" value="F:hydrolase activity, hydrolyzing O-glycosyl compounds"/>
    <property type="evidence" value="ECO:0007669"/>
    <property type="project" value="InterPro"/>
</dbReference>
<dbReference type="AlphaFoldDB" id="A0A2U2RP65"/>
<dbReference type="RefSeq" id="WP_109274533.1">
    <property type="nucleotide sequence ID" value="NZ_QFKX01000001.1"/>
</dbReference>
<dbReference type="InterPro" id="IPR006103">
    <property type="entry name" value="Glyco_hydro_2_cat"/>
</dbReference>
<evidence type="ECO:0000256" key="2">
    <source>
        <dbReference type="ARBA" id="ARBA00022801"/>
    </source>
</evidence>
<dbReference type="OrthoDB" id="9762066at2"/>
<feature type="region of interest" description="Disordered" evidence="4">
    <location>
        <begin position="1"/>
        <end position="64"/>
    </location>
</feature>
<dbReference type="Gene3D" id="3.20.20.80">
    <property type="entry name" value="Glycosidases"/>
    <property type="match status" value="1"/>
</dbReference>
<dbReference type="PANTHER" id="PTHR42732">
    <property type="entry name" value="BETA-GALACTOSIDASE"/>
    <property type="match status" value="1"/>
</dbReference>
<gene>
    <name evidence="8" type="ORF">DEO23_03210</name>
</gene>
<organism evidence="8 9">
    <name type="scientific">Brachybacterium endophyticum</name>
    <dbReference type="NCBI Taxonomy" id="2182385"/>
    <lineage>
        <taxon>Bacteria</taxon>
        <taxon>Bacillati</taxon>
        <taxon>Actinomycetota</taxon>
        <taxon>Actinomycetes</taxon>
        <taxon>Micrococcales</taxon>
        <taxon>Dermabacteraceae</taxon>
        <taxon>Brachybacterium</taxon>
    </lineage>
</organism>
<dbReference type="EMBL" id="QFKX01000001">
    <property type="protein sequence ID" value="PWH07646.1"/>
    <property type="molecule type" value="Genomic_DNA"/>
</dbReference>
<reference evidence="8 9" key="1">
    <citation type="submission" date="2018-05" db="EMBL/GenBank/DDBJ databases">
        <title>Brachybacterium sp. M1HQ-2T, whole genome shotgun sequence.</title>
        <authorList>
            <person name="Tuo L."/>
        </authorList>
    </citation>
    <scope>NUCLEOTIDE SEQUENCE [LARGE SCALE GENOMIC DNA]</scope>
    <source>
        <strain evidence="8 9">M1HQ-2</strain>
    </source>
</reference>
<dbReference type="InterPro" id="IPR017853">
    <property type="entry name" value="GH"/>
</dbReference>
<dbReference type="InterPro" id="IPR013783">
    <property type="entry name" value="Ig-like_fold"/>
</dbReference>
<comment type="similarity">
    <text evidence="1">Belongs to the glycosyl hydrolase 2 family.</text>
</comment>
<name>A0A2U2RP65_9MICO</name>
<keyword evidence="2" id="KW-0378">Hydrolase</keyword>
<comment type="caution">
    <text evidence="8">The sequence shown here is derived from an EMBL/GenBank/DDBJ whole genome shotgun (WGS) entry which is preliminary data.</text>
</comment>
<accession>A0A2U2RP65</accession>
<evidence type="ECO:0000259" key="5">
    <source>
        <dbReference type="Pfam" id="PF00703"/>
    </source>
</evidence>
<keyword evidence="3" id="KW-0326">Glycosidase</keyword>
<feature type="domain" description="Glycoside hydrolase family 2 catalytic" evidence="6">
    <location>
        <begin position="368"/>
        <end position="493"/>
    </location>
</feature>
<dbReference type="SUPFAM" id="SSF51445">
    <property type="entry name" value="(Trans)glycosidases"/>
    <property type="match status" value="1"/>
</dbReference>